<dbReference type="InterPro" id="IPR000801">
    <property type="entry name" value="Esterase-like"/>
</dbReference>
<dbReference type="PANTHER" id="PTHR48098">
    <property type="entry name" value="ENTEROCHELIN ESTERASE-RELATED"/>
    <property type="match status" value="1"/>
</dbReference>
<dbReference type="Gene3D" id="3.40.50.1820">
    <property type="entry name" value="alpha/beta hydrolase"/>
    <property type="match status" value="1"/>
</dbReference>
<comment type="caution">
    <text evidence="3">The sequence shown here is derived from an EMBL/GenBank/DDBJ whole genome shotgun (WGS) entry which is preliminary data.</text>
</comment>
<reference evidence="4" key="1">
    <citation type="journal article" date="2019" name="Int. J. Syst. Evol. Microbiol.">
        <title>The Global Catalogue of Microorganisms (GCM) 10K type strain sequencing project: providing services to taxonomists for standard genome sequencing and annotation.</title>
        <authorList>
            <consortium name="The Broad Institute Genomics Platform"/>
            <consortium name="The Broad Institute Genome Sequencing Center for Infectious Disease"/>
            <person name="Wu L."/>
            <person name="Ma J."/>
        </authorList>
    </citation>
    <scope>NUCLEOTIDE SEQUENCE [LARGE SCALE GENOMIC DNA]</scope>
    <source>
        <strain evidence="4">JCM 16904</strain>
    </source>
</reference>
<dbReference type="InterPro" id="IPR021764">
    <property type="entry name" value="Enterochelin_esterase_N"/>
</dbReference>
<dbReference type="Pfam" id="PF00756">
    <property type="entry name" value="Esterase"/>
    <property type="match status" value="1"/>
</dbReference>
<dbReference type="InterPro" id="IPR029058">
    <property type="entry name" value="AB_hydrolase_fold"/>
</dbReference>
<dbReference type="InterPro" id="IPR050583">
    <property type="entry name" value="Mycobacterial_A85_antigen"/>
</dbReference>
<keyword evidence="4" id="KW-1185">Reference proteome</keyword>
<evidence type="ECO:0000256" key="1">
    <source>
        <dbReference type="ARBA" id="ARBA00024201"/>
    </source>
</evidence>
<dbReference type="InterPro" id="IPR013783">
    <property type="entry name" value="Ig-like_fold"/>
</dbReference>
<dbReference type="Pfam" id="PF11806">
    <property type="entry name" value="Enterochelin_N"/>
    <property type="match status" value="1"/>
</dbReference>
<dbReference type="Gene3D" id="2.60.40.10">
    <property type="entry name" value="Immunoglobulins"/>
    <property type="match status" value="1"/>
</dbReference>
<evidence type="ECO:0000259" key="2">
    <source>
        <dbReference type="Pfam" id="PF11806"/>
    </source>
</evidence>
<protein>
    <recommendedName>
        <fullName evidence="2">Enterochelin esterase N-terminal domain-containing protein</fullName>
    </recommendedName>
</protein>
<dbReference type="SUPFAM" id="SSF81296">
    <property type="entry name" value="E set domains"/>
    <property type="match status" value="1"/>
</dbReference>
<accession>A0ABP7BMX6</accession>
<sequence>MTNLADTDIWYVSVRLPRGTRVTYTFTRDEDLNAAATSFDSAAHLAGRTVDQYNPKTIRYPAPDWPSPWGRTVSLLDLAPTDPQAGRSGRDGASQTTVHELRSSALGRSARVYAYLPPGPAPSELTPLVVLFDGWELANIGAVLAVFDNLIAAGTVPPFVAVMPEPGEHRMVDFSFSDD</sequence>
<dbReference type="InterPro" id="IPR014756">
    <property type="entry name" value="Ig_E-set"/>
</dbReference>
<comment type="similarity">
    <text evidence="1">Belongs to the Fes family.</text>
</comment>
<evidence type="ECO:0000313" key="4">
    <source>
        <dbReference type="Proteomes" id="UP001500902"/>
    </source>
</evidence>
<dbReference type="PANTHER" id="PTHR48098:SF6">
    <property type="entry name" value="FERRI-BACILLIBACTIN ESTERASE BESA"/>
    <property type="match status" value="1"/>
</dbReference>
<evidence type="ECO:0000313" key="3">
    <source>
        <dbReference type="EMBL" id="GAA3664676.1"/>
    </source>
</evidence>
<dbReference type="SUPFAM" id="SSF53474">
    <property type="entry name" value="alpha/beta-Hydrolases"/>
    <property type="match status" value="1"/>
</dbReference>
<dbReference type="Proteomes" id="UP001500902">
    <property type="component" value="Unassembled WGS sequence"/>
</dbReference>
<dbReference type="EMBL" id="BAAAZP010000057">
    <property type="protein sequence ID" value="GAA3664676.1"/>
    <property type="molecule type" value="Genomic_DNA"/>
</dbReference>
<feature type="domain" description="Enterochelin esterase N-terminal" evidence="2">
    <location>
        <begin position="1"/>
        <end position="79"/>
    </location>
</feature>
<organism evidence="3 4">
    <name type="scientific">Nonomuraea antimicrobica</name>
    <dbReference type="NCBI Taxonomy" id="561173"/>
    <lineage>
        <taxon>Bacteria</taxon>
        <taxon>Bacillati</taxon>
        <taxon>Actinomycetota</taxon>
        <taxon>Actinomycetes</taxon>
        <taxon>Streptosporangiales</taxon>
        <taxon>Streptosporangiaceae</taxon>
        <taxon>Nonomuraea</taxon>
    </lineage>
</organism>
<gene>
    <name evidence="3" type="ORF">GCM10022224_031040</name>
</gene>
<proteinExistence type="inferred from homology"/>
<name>A0ABP7BMX6_9ACTN</name>